<evidence type="ECO:0000259" key="2">
    <source>
        <dbReference type="Pfam" id="PF14289"/>
    </source>
</evidence>
<dbReference type="EMBL" id="AP014564">
    <property type="protein sequence ID" value="BAV94429.1"/>
    <property type="molecule type" value="Genomic_DNA"/>
</dbReference>
<reference evidence="3 4" key="1">
    <citation type="submission" date="2014-03" db="EMBL/GenBank/DDBJ databases">
        <title>complete genome sequence of Flavobacteriaceae bacterium JBKA-6.</title>
        <authorList>
            <person name="Takano T."/>
            <person name="Nakamura Y."/>
            <person name="Takuma S."/>
            <person name="Yasuike M."/>
            <person name="Matsuyama T."/>
            <person name="Sakai T."/>
            <person name="Fujiwara A."/>
            <person name="Kimoto K."/>
            <person name="Fukuda Y."/>
            <person name="Kondo H."/>
            <person name="Hirono I."/>
            <person name="Nakayasu C."/>
        </authorList>
    </citation>
    <scope>NUCLEOTIDE SEQUENCE [LARGE SCALE GENOMIC DNA]</scope>
    <source>
        <strain evidence="3 4">JBKA-6</strain>
    </source>
</reference>
<name>A0A1J1E0G9_9FLAO</name>
<dbReference type="InterPro" id="IPR025380">
    <property type="entry name" value="DUF4369"/>
</dbReference>
<feature type="region of interest" description="Disordered" evidence="1">
    <location>
        <begin position="179"/>
        <end position="228"/>
    </location>
</feature>
<organism evidence="3 4">
    <name type="scientific">Ichthyobacterium seriolicida</name>
    <dbReference type="NCBI Taxonomy" id="242600"/>
    <lineage>
        <taxon>Bacteria</taxon>
        <taxon>Pseudomonadati</taxon>
        <taxon>Bacteroidota</taxon>
        <taxon>Flavobacteriia</taxon>
        <taxon>Flavobacteriales</taxon>
        <taxon>Ichthyobacteriaceae</taxon>
        <taxon>Ichthyobacterium</taxon>
    </lineage>
</organism>
<gene>
    <name evidence="3" type="ORF">JBKA6_0416</name>
</gene>
<dbReference type="Pfam" id="PF14289">
    <property type="entry name" value="DUF4369"/>
    <property type="match status" value="1"/>
</dbReference>
<accession>A0A1J1E0G9</accession>
<evidence type="ECO:0000256" key="1">
    <source>
        <dbReference type="SAM" id="MobiDB-lite"/>
    </source>
</evidence>
<dbReference type="AlphaFoldDB" id="A0A1J1E0G9"/>
<dbReference type="Proteomes" id="UP000243197">
    <property type="component" value="Chromosome"/>
</dbReference>
<evidence type="ECO:0000313" key="4">
    <source>
        <dbReference type="Proteomes" id="UP000243197"/>
    </source>
</evidence>
<evidence type="ECO:0000313" key="3">
    <source>
        <dbReference type="EMBL" id="BAV94429.1"/>
    </source>
</evidence>
<sequence>MKKNIGSVILDSTKISSDNKFSFSGKKVEQGLLFIELQAHKGRYAAIFMGADDVSVVIPIDSIERANVKGSATDELFKKLVEKVESIELSSSKELQDKYMEAVNQNDTLLAMEVEKKMMEKYKEMESQISEISVSFIKENPDSPVSAFILKTLRGISNSELKEYYGILSDDVKKTSFAQEVRDRIEESESQEDEKNADNKDEDHTKNSDSKEDNHENHEDHDGHNHDK</sequence>
<dbReference type="KEGG" id="ise:JBKA6_0416"/>
<feature type="domain" description="DUF4369" evidence="2">
    <location>
        <begin position="6"/>
        <end position="77"/>
    </location>
</feature>
<keyword evidence="4" id="KW-1185">Reference proteome</keyword>
<proteinExistence type="predicted"/>
<protein>
    <recommendedName>
        <fullName evidence="2">DUF4369 domain-containing protein</fullName>
    </recommendedName>
</protein>